<evidence type="ECO:0008006" key="4">
    <source>
        <dbReference type="Google" id="ProtNLM"/>
    </source>
</evidence>
<evidence type="ECO:0000313" key="3">
    <source>
        <dbReference type="Proteomes" id="UP001272137"/>
    </source>
</evidence>
<gene>
    <name evidence="2" type="ORF">C7S16_6645</name>
</gene>
<dbReference type="AlphaFoldDB" id="A0AAW9CJR4"/>
<comment type="caution">
    <text evidence="2">The sequence shown here is derived from an EMBL/GenBank/DDBJ whole genome shotgun (WGS) entry which is preliminary data.</text>
</comment>
<feature type="compositionally biased region" description="Low complexity" evidence="1">
    <location>
        <begin position="106"/>
        <end position="117"/>
    </location>
</feature>
<dbReference type="Proteomes" id="UP001272137">
    <property type="component" value="Unassembled WGS sequence"/>
</dbReference>
<protein>
    <recommendedName>
        <fullName evidence="4">Lytic transglycosylase domain-containing protein</fullName>
    </recommendedName>
</protein>
<evidence type="ECO:0000313" key="2">
    <source>
        <dbReference type="EMBL" id="MDW9250875.1"/>
    </source>
</evidence>
<feature type="region of interest" description="Disordered" evidence="1">
    <location>
        <begin position="106"/>
        <end position="142"/>
    </location>
</feature>
<name>A0AAW9CJR4_BURTH</name>
<accession>A0AAW9CJR4</accession>
<organism evidence="2 3">
    <name type="scientific">Burkholderia thailandensis</name>
    <dbReference type="NCBI Taxonomy" id="57975"/>
    <lineage>
        <taxon>Bacteria</taxon>
        <taxon>Pseudomonadati</taxon>
        <taxon>Pseudomonadota</taxon>
        <taxon>Betaproteobacteria</taxon>
        <taxon>Burkholderiales</taxon>
        <taxon>Burkholderiaceae</taxon>
        <taxon>Burkholderia</taxon>
        <taxon>pseudomallei group</taxon>
    </lineage>
</organism>
<sequence length="666" mass="67854">MASNFSGAQGFLQNPLIATLSPDQQQNLLQLQQRQAVGQALLAQGLQPADYGGANIGGLAYHVSPLNGISKLLNAYVGNKLSMDSMGQQAQLMGQMYGNAFGTTPGSAAAAPSDAGGQSVDIPPPAAADTGALQGPSAGLGLTQPTPVQLGQAMGAPAPRATAPMAGPMTLPGKTPQESMLLYSMLGPEGYARVAAAWGAPTDATRMALAGGLDPAAANRDALFKANYVAPNQGTPGTIARDPRTNQPLYYSPNVPDGAQPVFDASGNLAGVAPLRGAADAIASAAQARTAGEGAALPYAGFDAAGNPLPVTNRTAAAMGGAGAAAGGVPNLSQIFLQQETSGGKTAPDNPFQIQKPTFDRFAQQGESWNNVADRNAVAQRMLAKFNQDYGGDLGRIATAYFSGEGNVAPAGSPTPYLKNVADSNGKTVASYVSDIARRAGAASAAGGGAIYAAQPPGVVAGASAASTNQQGELSKKWSDLTAQNQQAQSVISNLQNIKTLAGKAIVGPQSDRLAYANSLLALAGSERATDMTTANDLLNKYSNQITARLGQGGMGTDAARAILQSAYPNSHMTQGAINEAADNLIGAQQMVQAKARVLAPLRNANDAAGYTNAELTFDQNADPRIFQYTGIKDPVARAVFAKNLIAQDPGIVGKIQALQQLGALK</sequence>
<reference evidence="2" key="1">
    <citation type="submission" date="2018-08" db="EMBL/GenBank/DDBJ databases">
        <title>Identification of Burkholderia cepacia strains that express a Burkholderia pseudomallei-like capsular polysaccharide.</title>
        <authorList>
            <person name="Burtnick M.N."/>
            <person name="Vongsouvath M."/>
            <person name="Newton P."/>
            <person name="Wuthiekanun V."/>
            <person name="Limmathurotsakul D."/>
            <person name="Brett P.J."/>
            <person name="Chantratita N."/>
            <person name="Dance D.A."/>
        </authorList>
    </citation>
    <scope>NUCLEOTIDE SEQUENCE</scope>
    <source>
        <strain evidence="2">SBXCC001</strain>
    </source>
</reference>
<dbReference type="EMBL" id="QXCT01000001">
    <property type="protein sequence ID" value="MDW9250875.1"/>
    <property type="molecule type" value="Genomic_DNA"/>
</dbReference>
<dbReference type="RefSeq" id="WP_041198722.1">
    <property type="nucleotide sequence ID" value="NZ_QXCT01000001.1"/>
</dbReference>
<evidence type="ECO:0000256" key="1">
    <source>
        <dbReference type="SAM" id="MobiDB-lite"/>
    </source>
</evidence>
<proteinExistence type="predicted"/>